<dbReference type="Gene3D" id="2.10.25.10">
    <property type="entry name" value="Laminin"/>
    <property type="match status" value="1"/>
</dbReference>
<evidence type="ECO:0000256" key="2">
    <source>
        <dbReference type="ARBA" id="ARBA00022900"/>
    </source>
</evidence>
<evidence type="ECO:0000256" key="4">
    <source>
        <dbReference type="SAM" id="SignalP"/>
    </source>
</evidence>
<feature type="signal peptide" evidence="4">
    <location>
        <begin position="1"/>
        <end position="43"/>
    </location>
</feature>
<evidence type="ECO:0000256" key="1">
    <source>
        <dbReference type="ARBA" id="ARBA00022690"/>
    </source>
</evidence>
<keyword evidence="1" id="KW-0646">Protease inhibitor</keyword>
<dbReference type="SUPFAM" id="SSF57567">
    <property type="entry name" value="Serine protease inhibitors"/>
    <property type="match status" value="1"/>
</dbReference>
<dbReference type="PANTHER" id="PTHR23259:SF70">
    <property type="entry name" value="ACCESSORY GLAND PROTEIN ACP62F-RELATED"/>
    <property type="match status" value="1"/>
</dbReference>
<organism evidence="6 7">
    <name type="scientific">Cylicocyclus nassatus</name>
    <name type="common">Nematode worm</name>
    <dbReference type="NCBI Taxonomy" id="53992"/>
    <lineage>
        <taxon>Eukaryota</taxon>
        <taxon>Metazoa</taxon>
        <taxon>Ecdysozoa</taxon>
        <taxon>Nematoda</taxon>
        <taxon>Chromadorea</taxon>
        <taxon>Rhabditida</taxon>
        <taxon>Rhabditina</taxon>
        <taxon>Rhabditomorpha</taxon>
        <taxon>Strongyloidea</taxon>
        <taxon>Strongylidae</taxon>
        <taxon>Cylicocyclus</taxon>
    </lineage>
</organism>
<evidence type="ECO:0000313" key="6">
    <source>
        <dbReference type="EMBL" id="CAJ0602167.1"/>
    </source>
</evidence>
<protein>
    <recommendedName>
        <fullName evidence="5">TIL domain-containing protein</fullName>
    </recommendedName>
</protein>
<dbReference type="PANTHER" id="PTHR23259">
    <property type="entry name" value="RIDDLE"/>
    <property type="match status" value="1"/>
</dbReference>
<feature type="domain" description="TIL" evidence="5">
    <location>
        <begin position="44"/>
        <end position="99"/>
    </location>
</feature>
<evidence type="ECO:0000259" key="5">
    <source>
        <dbReference type="Pfam" id="PF01826"/>
    </source>
</evidence>
<dbReference type="GO" id="GO:0004867">
    <property type="term" value="F:serine-type endopeptidase inhibitor activity"/>
    <property type="evidence" value="ECO:0007669"/>
    <property type="project" value="UniProtKB-KW"/>
</dbReference>
<sequence>MIATRLSWVSTDHSVAGRGMRMFVALHTSLLILAVILVSGASACGPNEVFAQCGVPKECEPTCANKSPVCPPRCGPPGCRCIAGYVRTAGGSCMKAVRCPR</sequence>
<reference evidence="6" key="1">
    <citation type="submission" date="2023-07" db="EMBL/GenBank/DDBJ databases">
        <authorList>
            <consortium name="CYATHOMIX"/>
        </authorList>
    </citation>
    <scope>NUCLEOTIDE SEQUENCE</scope>
    <source>
        <strain evidence="6">N/A</strain>
    </source>
</reference>
<dbReference type="CDD" id="cd19941">
    <property type="entry name" value="TIL"/>
    <property type="match status" value="1"/>
</dbReference>
<dbReference type="InterPro" id="IPR036084">
    <property type="entry name" value="Ser_inhib-like_sf"/>
</dbReference>
<keyword evidence="4" id="KW-0732">Signal</keyword>
<dbReference type="Proteomes" id="UP001176961">
    <property type="component" value="Unassembled WGS sequence"/>
</dbReference>
<comment type="caution">
    <text evidence="6">The sequence shown here is derived from an EMBL/GenBank/DDBJ whole genome shotgun (WGS) entry which is preliminary data.</text>
</comment>
<keyword evidence="7" id="KW-1185">Reference proteome</keyword>
<keyword evidence="3" id="KW-1015">Disulfide bond</keyword>
<feature type="chain" id="PRO_5041352529" description="TIL domain-containing protein" evidence="4">
    <location>
        <begin position="44"/>
        <end position="101"/>
    </location>
</feature>
<keyword evidence="2" id="KW-0722">Serine protease inhibitor</keyword>
<gene>
    <name evidence="6" type="ORF">CYNAS_LOCUS14150</name>
</gene>
<dbReference type="InterPro" id="IPR051368">
    <property type="entry name" value="SerProtInhib-TIL_Domain"/>
</dbReference>
<dbReference type="AlphaFoldDB" id="A0AA36MA33"/>
<dbReference type="InterPro" id="IPR002919">
    <property type="entry name" value="TIL_dom"/>
</dbReference>
<dbReference type="Pfam" id="PF01826">
    <property type="entry name" value="TIL"/>
    <property type="match status" value="1"/>
</dbReference>
<name>A0AA36MA33_CYLNA</name>
<evidence type="ECO:0000313" key="7">
    <source>
        <dbReference type="Proteomes" id="UP001176961"/>
    </source>
</evidence>
<proteinExistence type="predicted"/>
<dbReference type="EMBL" id="CATQJL010000305">
    <property type="protein sequence ID" value="CAJ0602167.1"/>
    <property type="molecule type" value="Genomic_DNA"/>
</dbReference>
<evidence type="ECO:0000256" key="3">
    <source>
        <dbReference type="ARBA" id="ARBA00023157"/>
    </source>
</evidence>
<accession>A0AA36MA33</accession>